<dbReference type="InterPro" id="IPR053158">
    <property type="entry name" value="CapK_Type1_Caps_Biosynth"/>
</dbReference>
<name>A0A1Y0HLX8_9BACT</name>
<evidence type="ECO:0000313" key="3">
    <source>
        <dbReference type="Proteomes" id="UP000196005"/>
    </source>
</evidence>
<dbReference type="SUPFAM" id="SSF56801">
    <property type="entry name" value="Acetyl-CoA synthetase-like"/>
    <property type="match status" value="1"/>
</dbReference>
<organism evidence="2 3">
    <name type="scientific">Sulfurospirillum diekertiae</name>
    <dbReference type="NCBI Taxonomy" id="1854492"/>
    <lineage>
        <taxon>Bacteria</taxon>
        <taxon>Pseudomonadati</taxon>
        <taxon>Campylobacterota</taxon>
        <taxon>Epsilonproteobacteria</taxon>
        <taxon>Campylobacterales</taxon>
        <taxon>Sulfurospirillaceae</taxon>
        <taxon>Sulfurospirillum</taxon>
    </lineage>
</organism>
<dbReference type="EMBL" id="CP021416">
    <property type="protein sequence ID" value="ARU49092.1"/>
    <property type="molecule type" value="Genomic_DNA"/>
</dbReference>
<feature type="domain" description="AMP-dependent synthetase/ligase" evidence="1">
    <location>
        <begin position="93"/>
        <end position="288"/>
    </location>
</feature>
<dbReference type="PANTHER" id="PTHR36932">
    <property type="entry name" value="CAPSULAR POLYSACCHARIDE BIOSYNTHESIS PROTEIN"/>
    <property type="match status" value="1"/>
</dbReference>
<dbReference type="Gene3D" id="3.40.50.12780">
    <property type="entry name" value="N-terminal domain of ligase-like"/>
    <property type="match status" value="1"/>
</dbReference>
<dbReference type="InterPro" id="IPR000873">
    <property type="entry name" value="AMP-dep_synth/lig_dom"/>
</dbReference>
<evidence type="ECO:0000313" key="2">
    <source>
        <dbReference type="EMBL" id="ARU49092.1"/>
    </source>
</evidence>
<dbReference type="InterPro" id="IPR042099">
    <property type="entry name" value="ANL_N_sf"/>
</dbReference>
<proteinExistence type="predicted"/>
<dbReference type="EC" id="6.2.1.30" evidence="2"/>
<sequence>MNVTPLEHWIIERTHIAHKSQEAMRAYQLDELIKTLAYAKEKSRFYQTMLKDIDLNSIVSFEDFEQIAFTTSDDIKRNAYNFACVPSNEIERIVTLNTSGTTGDEKRILFTQQDLELTIDFFSHGMRCLVDESDKVLVLLPGSAYGSIGDLLKKALALSKIECIVHGILNDVEKTALCIEENNITCIVGIPMQVLYLSKAKSEVFAKHIKKVLLSTDYVPDVLVEALNDNGECHVFNHYGMTEMGYGGGVECECLNGYHLRENDLYFEIIDPITGQPVEDGVYGEVVFTTLHRQAMPLIRYRTGDMARFSTKPCACGTFLRTMEKVLGRMENKIDINGHAIHLREFDEILLRFPRILDYKLTVCEKNSLHVKLILANKERCVALKEEVIRRIRDCFPFEFNFRLHVEEDDHSPKMTNSMIKRKIDNNIRNKG</sequence>
<dbReference type="PANTHER" id="PTHR36932:SF1">
    <property type="entry name" value="CAPSULAR POLYSACCHARIDE BIOSYNTHESIS PROTEIN"/>
    <property type="match status" value="1"/>
</dbReference>
<dbReference type="GO" id="GO:0047475">
    <property type="term" value="F:phenylacetate-CoA ligase activity"/>
    <property type="evidence" value="ECO:0007669"/>
    <property type="project" value="UniProtKB-EC"/>
</dbReference>
<dbReference type="Proteomes" id="UP000196005">
    <property type="component" value="Chromosome"/>
</dbReference>
<keyword evidence="3" id="KW-1185">Reference proteome</keyword>
<gene>
    <name evidence="2" type="ORF">Sdiek1_1933</name>
</gene>
<reference evidence="3" key="1">
    <citation type="submission" date="2017-05" db="EMBL/GenBank/DDBJ databases">
        <title>Dechlorination kinetics govern the competition between two new strains of the genus Sulfurospirillum.</title>
        <authorList>
            <person name="Buttet G.F."/>
            <person name="Murray A.M."/>
            <person name="Goris T."/>
            <person name="Burion M."/>
            <person name="Lin B."/>
            <person name="Rolle M."/>
            <person name="Maillard J."/>
        </authorList>
    </citation>
    <scope>NUCLEOTIDE SEQUENCE [LARGE SCALE GENOMIC DNA]</scope>
    <source>
        <strain evidence="3">SL2-1</strain>
    </source>
</reference>
<dbReference type="Pfam" id="PF00501">
    <property type="entry name" value="AMP-binding"/>
    <property type="match status" value="1"/>
</dbReference>
<dbReference type="RefSeq" id="WP_087438889.1">
    <property type="nucleotide sequence ID" value="NZ_CP021416.1"/>
</dbReference>
<protein>
    <submittedName>
        <fullName evidence="2">Phenylacetate-coenzyme A ligase</fullName>
        <ecNumber evidence="2">6.2.1.30</ecNumber>
    </submittedName>
</protein>
<keyword evidence="2" id="KW-0436">Ligase</keyword>
<dbReference type="AlphaFoldDB" id="A0A1Y0HLX8"/>
<dbReference type="NCBIfam" id="NF045666">
    <property type="entry name" value="DVU1553_fam_AMP"/>
    <property type="match status" value="1"/>
</dbReference>
<evidence type="ECO:0000259" key="1">
    <source>
        <dbReference type="Pfam" id="PF00501"/>
    </source>
</evidence>
<dbReference type="KEGG" id="suls:Sdiek1_1933"/>
<dbReference type="OrthoDB" id="580775at2"/>
<accession>A0A1Y0HLX8</accession>